<dbReference type="EMBL" id="CP003199">
    <property type="protein sequence ID" value="AEW45906.1"/>
    <property type="molecule type" value="Genomic_DNA"/>
</dbReference>
<sequence length="127" mass="15426">MKEELYLLFKSLEFRLAYLRSYLEYWFRELLNYRNIRKLSNARIRGRLENGSLVPLAIGYSPLIEKYLIYKDRMVFLDVENWKEYAHSLDPKTWYLIIGNEEHVNYLKKINLKIVVDGDFVECYMKA</sequence>
<gene>
    <name evidence="1" type="ordered locus">MHC_05260</name>
</gene>
<keyword evidence="2" id="KW-1185">Reference proteome</keyword>
<dbReference type="STRING" id="1111676.MHC_05260"/>
<evidence type="ECO:0000313" key="2">
    <source>
        <dbReference type="Proteomes" id="UP000009135"/>
    </source>
</evidence>
<evidence type="ECO:0000313" key="1">
    <source>
        <dbReference type="EMBL" id="AEW45906.1"/>
    </source>
</evidence>
<name>H6N8D4_MYCHN</name>
<organism evidence="1 2">
    <name type="scientific">Mycoplasma haemocanis (strain Illinois)</name>
    <dbReference type="NCBI Taxonomy" id="1111676"/>
    <lineage>
        <taxon>Bacteria</taxon>
        <taxon>Bacillati</taxon>
        <taxon>Mycoplasmatota</taxon>
        <taxon>Mollicutes</taxon>
        <taxon>Mycoplasmataceae</taxon>
        <taxon>Mycoplasma</taxon>
    </lineage>
</organism>
<dbReference type="AlphaFoldDB" id="H6N8D4"/>
<dbReference type="Proteomes" id="UP000009135">
    <property type="component" value="Chromosome"/>
</dbReference>
<proteinExistence type="predicted"/>
<accession>H6N8D4</accession>
<protein>
    <submittedName>
        <fullName evidence="1">Uncharacterized protein</fullName>
    </submittedName>
</protein>
<dbReference type="OrthoDB" id="9831231at2"/>
<dbReference type="KEGG" id="mhe:MHC_05260"/>
<reference evidence="1 2" key="1">
    <citation type="journal article" date="2012" name="J. Bacteriol.">
        <title>Complete genome sequence of Mycoplasma haemocanis strain Illinois.</title>
        <authorList>
            <person name="do Nascimento N.C."/>
            <person name="Guimaraes A.M."/>
            <person name="Santos A.P."/>
            <person name="Sanmiguel P.J."/>
            <person name="Messick J.B."/>
        </authorList>
    </citation>
    <scope>NUCLEOTIDE SEQUENCE [LARGE SCALE GENOMIC DNA]</scope>
    <source>
        <strain evidence="1 2">Illinois</strain>
    </source>
</reference>
<dbReference type="HOGENOM" id="CLU_1968093_0_0_14"/>